<comment type="caution">
    <text evidence="6">The sequence shown here is derived from an EMBL/GenBank/DDBJ whole genome shotgun (WGS) entry which is preliminary data.</text>
</comment>
<evidence type="ECO:0000256" key="2">
    <source>
        <dbReference type="ARBA" id="ARBA00022448"/>
    </source>
</evidence>
<evidence type="ECO:0000313" key="6">
    <source>
        <dbReference type="EMBL" id="CAH0533976.1"/>
    </source>
</evidence>
<proteinExistence type="predicted"/>
<keyword evidence="2" id="KW-0813">Transport</keyword>
<feature type="chain" id="PRO_5045154197" description="Outer membrane lipoprotein carrier protein LolA" evidence="5">
    <location>
        <begin position="22"/>
        <end position="218"/>
    </location>
</feature>
<protein>
    <recommendedName>
        <fullName evidence="8">Outer membrane lipoprotein carrier protein LolA</fullName>
    </recommendedName>
</protein>
<evidence type="ECO:0000313" key="7">
    <source>
        <dbReference type="Proteomes" id="UP000838672"/>
    </source>
</evidence>
<dbReference type="PANTHER" id="PTHR35869:SF1">
    <property type="entry name" value="OUTER-MEMBRANE LIPOPROTEIN CARRIER PROTEIN"/>
    <property type="match status" value="1"/>
</dbReference>
<reference evidence="6" key="1">
    <citation type="submission" date="2021-11" db="EMBL/GenBank/DDBJ databases">
        <authorList>
            <person name="Rodrigo-Torres L."/>
            <person name="Arahal R. D."/>
            <person name="Lucena T."/>
        </authorList>
    </citation>
    <scope>NUCLEOTIDE SEQUENCE</scope>
    <source>
        <strain evidence="6">CECT 7929</strain>
    </source>
</reference>
<keyword evidence="4" id="KW-0653">Protein transport</keyword>
<dbReference type="EMBL" id="CAKLDI010000001">
    <property type="protein sequence ID" value="CAH0533976.1"/>
    <property type="molecule type" value="Genomic_DNA"/>
</dbReference>
<dbReference type="PANTHER" id="PTHR35869">
    <property type="entry name" value="OUTER-MEMBRANE LIPOPROTEIN CARRIER PROTEIN"/>
    <property type="match status" value="1"/>
</dbReference>
<evidence type="ECO:0000256" key="1">
    <source>
        <dbReference type="ARBA" id="ARBA00011245"/>
    </source>
</evidence>
<dbReference type="InterPro" id="IPR029046">
    <property type="entry name" value="LolA/LolB/LppX"/>
</dbReference>
<feature type="signal peptide" evidence="5">
    <location>
        <begin position="1"/>
        <end position="21"/>
    </location>
</feature>
<keyword evidence="3 5" id="KW-0732">Signal</keyword>
<evidence type="ECO:0000256" key="4">
    <source>
        <dbReference type="ARBA" id="ARBA00022927"/>
    </source>
</evidence>
<evidence type="ECO:0000256" key="3">
    <source>
        <dbReference type="ARBA" id="ARBA00022729"/>
    </source>
</evidence>
<gene>
    <name evidence="6" type="ORF">VST7929_01858</name>
</gene>
<evidence type="ECO:0000256" key="5">
    <source>
        <dbReference type="SAM" id="SignalP"/>
    </source>
</evidence>
<sequence>MRRLCIWLLSVCILAVTPAVAAKPLSSPEQNDPNAPFTSQALQQQLSRYSVIQGEFRQTRHLALFSEPLQSSGNFLVAAEYGLNWQQTRPFAVQVVLTQDQLLQRLPDGSEERLAAQDNPVIFHFSHLFLSLFQGQTDALSEQFEMQLSGNAEQWQLTLVPTSAPLNQVFSSINLKGGQFVNQLTLQEVRGDRTVIEFINQRTEPAVLSDEERAIFNL</sequence>
<evidence type="ECO:0008006" key="8">
    <source>
        <dbReference type="Google" id="ProtNLM"/>
    </source>
</evidence>
<dbReference type="SUPFAM" id="SSF89392">
    <property type="entry name" value="Prokaryotic lipoproteins and lipoprotein localization factors"/>
    <property type="match status" value="1"/>
</dbReference>
<keyword evidence="7" id="KW-1185">Reference proteome</keyword>
<accession>A0ABM8ZUH2</accession>
<comment type="subunit">
    <text evidence="1">Monomer.</text>
</comment>
<dbReference type="InterPro" id="IPR004564">
    <property type="entry name" value="OM_lipoprot_carrier_LolA-like"/>
</dbReference>
<dbReference type="Proteomes" id="UP000838672">
    <property type="component" value="Unassembled WGS sequence"/>
</dbReference>
<dbReference type="CDD" id="cd16325">
    <property type="entry name" value="LolA"/>
    <property type="match status" value="1"/>
</dbReference>
<dbReference type="Gene3D" id="2.50.20.10">
    <property type="entry name" value="Lipoprotein localisation LolA/LolB/LppX"/>
    <property type="match status" value="1"/>
</dbReference>
<dbReference type="Pfam" id="PF03548">
    <property type="entry name" value="LolA"/>
    <property type="match status" value="1"/>
</dbReference>
<name>A0ABM8ZUH2_9VIBR</name>
<organism evidence="6 7">
    <name type="scientific">Vibrio stylophorae</name>
    <dbReference type="NCBI Taxonomy" id="659351"/>
    <lineage>
        <taxon>Bacteria</taxon>
        <taxon>Pseudomonadati</taxon>
        <taxon>Pseudomonadota</taxon>
        <taxon>Gammaproteobacteria</taxon>
        <taxon>Vibrionales</taxon>
        <taxon>Vibrionaceae</taxon>
        <taxon>Vibrio</taxon>
    </lineage>
</organism>